<evidence type="ECO:0000313" key="14">
    <source>
        <dbReference type="EMBL" id="CAF1242465.1"/>
    </source>
</evidence>
<dbReference type="EMBL" id="CAJOAZ010001998">
    <property type="protein sequence ID" value="CAF3881996.1"/>
    <property type="molecule type" value="Genomic_DNA"/>
</dbReference>
<dbReference type="Pfam" id="PF25508">
    <property type="entry name" value="TRPM2"/>
    <property type="match status" value="1"/>
</dbReference>
<dbReference type="AlphaFoldDB" id="A0A819GFI3"/>
<feature type="transmembrane region" description="Helical" evidence="9">
    <location>
        <begin position="790"/>
        <end position="809"/>
    </location>
</feature>
<evidence type="ECO:0000256" key="9">
    <source>
        <dbReference type="SAM" id="Phobius"/>
    </source>
</evidence>
<evidence type="ECO:0000256" key="4">
    <source>
        <dbReference type="ARBA" id="ARBA00022989"/>
    </source>
</evidence>
<comment type="caution">
    <text evidence="16">The sequence shown here is derived from an EMBL/GenBank/DDBJ whole genome shotgun (WGS) entry which is preliminary data.</text>
</comment>
<evidence type="ECO:0000259" key="11">
    <source>
        <dbReference type="Pfam" id="PF18139"/>
    </source>
</evidence>
<keyword evidence="7" id="KW-0407">Ion channel</keyword>
<evidence type="ECO:0000313" key="17">
    <source>
        <dbReference type="Proteomes" id="UP000663844"/>
    </source>
</evidence>
<dbReference type="EMBL" id="CAJNON010000399">
    <property type="protein sequence ID" value="CAF1242465.1"/>
    <property type="molecule type" value="Genomic_DNA"/>
</dbReference>
<dbReference type="EMBL" id="CAJNOG010000404">
    <property type="protein sequence ID" value="CAF1224121.1"/>
    <property type="molecule type" value="Genomic_DNA"/>
</dbReference>
<keyword evidence="6 9" id="KW-0472">Membrane</keyword>
<dbReference type="InterPro" id="IPR057366">
    <property type="entry name" value="TRPM-like"/>
</dbReference>
<dbReference type="EMBL" id="CAJOAY010000153">
    <property type="protein sequence ID" value="CAF3562050.1"/>
    <property type="molecule type" value="Genomic_DNA"/>
</dbReference>
<dbReference type="Pfam" id="PF18139">
    <property type="entry name" value="LSDAT_euk"/>
    <property type="match status" value="1"/>
</dbReference>
<dbReference type="Proteomes" id="UP000663844">
    <property type="component" value="Unassembled WGS sequence"/>
</dbReference>
<evidence type="ECO:0000256" key="8">
    <source>
        <dbReference type="SAM" id="Coils"/>
    </source>
</evidence>
<reference evidence="16" key="1">
    <citation type="submission" date="2021-02" db="EMBL/GenBank/DDBJ databases">
        <authorList>
            <person name="Nowell W R."/>
        </authorList>
    </citation>
    <scope>NUCLEOTIDE SEQUENCE</scope>
</reference>
<evidence type="ECO:0000313" key="16">
    <source>
        <dbReference type="EMBL" id="CAF3881996.1"/>
    </source>
</evidence>
<evidence type="ECO:0000256" key="1">
    <source>
        <dbReference type="ARBA" id="ARBA00004141"/>
    </source>
</evidence>
<sequence length="1273" mass="148854">MTNNQSSSDLIKDHLVDISTTFTSPNNRRDTKYLIATLGIKSYGTIIFGRNQSNKANFIRIPSNASPSYVKQLVVQRCANKRPSLVISVTGSAREYNMKSKLFRVFRQGLLKVVKTTDVWIITGGVNSSITKLIGEIIRTNPDQSRPVHLIGIAPWGCVSGVEQLDVHGTNVIYAKSRTDENNEIPLEPNHTQFIFIDDGTKYQYGGEIQFRNQFEKSIAGESFVTLNNQHDSSDKTHSEDKSTSSYSQLDSVPVVLLVLDGGLETIQKVHESVIKNKIPVVLLEGTGGCCDLFAKCYHLYNEYRPRSRTLLETNIDPSFLSEKNEQIKNKIRERFKSVYSETLYVNENIDYFQLIYECIDSRMIFLNFIDFKPHSHVERDVDLAILQALLNATNSNEENVEQKLEQLNLALEWNRVDIVKSFIMKTERDWTKINLNGLFFKALMRNQTSFIQLFLDHDFSLNNLFQNSIQLLRLYQNQNYIFKHHFDDPLRAIYKDIIQPLIGDFFEVDAIFSPHAMNSHNTDNQPSQSPPVLFNETTDTHTNQSVQPNATIYLHSDAIDVEKELFLWSVLTGKQELALLFWARGKNKVCAALIATLLYKSKAEKEKDIRYNEWGYQFENLAVQILEKFYRLHPSQCNQAIIREIPQFGNVTWLHLAVMAEAKLFIAQRAVQNVLNSIWYGYIDRQVGHVKIIFSTFMLWYSGFLPYHDDMIEDSQLTLNLKRNYVSEMHYTTNINENFAQCKLIEDELNEEQILNDNYDNSSLKKIKCSESQYWKNISKFVDAPYVKYLYNLYAHILFLILFSYVILFDFFPLYKFESDTCLIGSEDNINADIKKNSSESSKYSLNPRPRPSITEIILIIWMITILFEEIRQMMAMELKTIRGKVTEYLSIFWNKLDLLIVILFFIAIILRYIPSRNCFCGARILLAIDLSIWYIRTLDIFSAIKRLGPKLVMIGVMVHDMKFFMLVITVFILAFGVPAYSLMYGVEKFSWSIPRSIINMAYWQIFGELTILDEIEENYDISGYIVFILLILYMTVASVLLINLLIAMFSNTFDRLQTDTDCIWKFQHYSLVCYHLTRPCLPPPFIIFSHIWRIILYFFSHYIKLKWFQKKYIQYKNKGKFRIIIDERMTRNIEAIEDALGNEIYYFFSKIDRKQIDFQTDFDEERMYLFIIFIKNIFIYFIYSFSRHSPQQIVLNKIKTLENRVRTIQNQQDDMFEYLECLMSGIKKIGGDDIEMPKGTRTNSELICRNIQFWLTLTNELIHKIQNNDIL</sequence>
<evidence type="ECO:0000313" key="13">
    <source>
        <dbReference type="EMBL" id="CAF1224121.1"/>
    </source>
</evidence>
<protein>
    <submittedName>
        <fullName evidence="16">Uncharacterized protein</fullName>
    </submittedName>
</protein>
<evidence type="ECO:0000259" key="12">
    <source>
        <dbReference type="Pfam" id="PF25508"/>
    </source>
</evidence>
<evidence type="ECO:0000256" key="5">
    <source>
        <dbReference type="ARBA" id="ARBA00023065"/>
    </source>
</evidence>
<evidence type="ECO:0000256" key="6">
    <source>
        <dbReference type="ARBA" id="ARBA00023136"/>
    </source>
</evidence>
<dbReference type="InterPro" id="IPR050927">
    <property type="entry name" value="TRPM"/>
</dbReference>
<comment type="subcellular location">
    <subcellularLocation>
        <location evidence="1">Membrane</location>
        <topology evidence="1">Multi-pass membrane protein</topology>
    </subcellularLocation>
</comment>
<name>A0A819GFI3_9BILA</name>
<dbReference type="InterPro" id="IPR041491">
    <property type="entry name" value="TRPM_SLOG"/>
</dbReference>
<keyword evidence="8" id="KW-0175">Coiled coil</keyword>
<keyword evidence="3 9" id="KW-0812">Transmembrane</keyword>
<dbReference type="GO" id="GO:0005886">
    <property type="term" value="C:plasma membrane"/>
    <property type="evidence" value="ECO:0007669"/>
    <property type="project" value="TreeGrafter"/>
</dbReference>
<feature type="transmembrane region" description="Helical" evidence="9">
    <location>
        <begin position="1026"/>
        <end position="1051"/>
    </location>
</feature>
<accession>A0A819GFI3</accession>
<evidence type="ECO:0000256" key="7">
    <source>
        <dbReference type="ARBA" id="ARBA00023303"/>
    </source>
</evidence>
<dbReference type="Proteomes" id="UP000663881">
    <property type="component" value="Unassembled WGS sequence"/>
</dbReference>
<evidence type="ECO:0000313" key="15">
    <source>
        <dbReference type="EMBL" id="CAF3562050.1"/>
    </source>
</evidence>
<dbReference type="GO" id="GO:0099604">
    <property type="term" value="F:ligand-gated calcium channel activity"/>
    <property type="evidence" value="ECO:0007669"/>
    <property type="project" value="TreeGrafter"/>
</dbReference>
<evidence type="ECO:0000256" key="2">
    <source>
        <dbReference type="ARBA" id="ARBA00022448"/>
    </source>
</evidence>
<dbReference type="PANTHER" id="PTHR13800">
    <property type="entry name" value="TRANSIENT RECEPTOR POTENTIAL CATION CHANNEL, SUBFAMILY M, MEMBER 6"/>
    <property type="match status" value="1"/>
</dbReference>
<evidence type="ECO:0000259" key="10">
    <source>
        <dbReference type="Pfam" id="PF00520"/>
    </source>
</evidence>
<feature type="transmembrane region" description="Helical" evidence="9">
    <location>
        <begin position="1087"/>
        <end position="1105"/>
    </location>
</feature>
<dbReference type="Proteomes" id="UP000663845">
    <property type="component" value="Unassembled WGS sequence"/>
</dbReference>
<feature type="coiled-coil region" evidence="8">
    <location>
        <begin position="384"/>
        <end position="411"/>
    </location>
</feature>
<feature type="domain" description="TRPM-like" evidence="12">
    <location>
        <begin position="424"/>
        <end position="669"/>
    </location>
</feature>
<keyword evidence="2" id="KW-0813">Transport</keyword>
<proteinExistence type="predicted"/>
<feature type="transmembrane region" description="Helical" evidence="9">
    <location>
        <begin position="854"/>
        <end position="872"/>
    </location>
</feature>
<evidence type="ECO:0000256" key="3">
    <source>
        <dbReference type="ARBA" id="ARBA00022692"/>
    </source>
</evidence>
<dbReference type="OrthoDB" id="9994106at2759"/>
<feature type="domain" description="TRPM SLOG" evidence="11">
    <location>
        <begin position="56"/>
        <end position="320"/>
    </location>
</feature>
<feature type="domain" description="Ion transport" evidence="10">
    <location>
        <begin position="849"/>
        <end position="1062"/>
    </location>
</feature>
<dbReference type="InterPro" id="IPR005821">
    <property type="entry name" value="Ion_trans_dom"/>
</dbReference>
<gene>
    <name evidence="13" type="ORF">JYZ213_LOCUS28171</name>
    <name evidence="15" type="ORF">OKA104_LOCUS4644</name>
    <name evidence="16" type="ORF">OXD698_LOCUS22945</name>
    <name evidence="14" type="ORF">VCS650_LOCUS27875</name>
</gene>
<feature type="transmembrane region" description="Helical" evidence="9">
    <location>
        <begin position="1169"/>
        <end position="1188"/>
    </location>
</feature>
<dbReference type="Pfam" id="PF00520">
    <property type="entry name" value="Ion_trans"/>
    <property type="match status" value="1"/>
</dbReference>
<feature type="transmembrane region" description="Helical" evidence="9">
    <location>
        <begin position="965"/>
        <end position="988"/>
    </location>
</feature>
<organism evidence="16 17">
    <name type="scientific">Adineta steineri</name>
    <dbReference type="NCBI Taxonomy" id="433720"/>
    <lineage>
        <taxon>Eukaryota</taxon>
        <taxon>Metazoa</taxon>
        <taxon>Spiralia</taxon>
        <taxon>Gnathifera</taxon>
        <taxon>Rotifera</taxon>
        <taxon>Eurotatoria</taxon>
        <taxon>Bdelloidea</taxon>
        <taxon>Adinetida</taxon>
        <taxon>Adinetidae</taxon>
        <taxon>Adineta</taxon>
    </lineage>
</organism>
<keyword evidence="5" id="KW-0406">Ion transport</keyword>
<dbReference type="PANTHER" id="PTHR13800:SF12">
    <property type="entry name" value="TRANSIENT RECEPTOR POTENTIAL CATION CHANNEL SUBFAMILY M MEMBER-LIKE 2"/>
    <property type="match status" value="1"/>
</dbReference>
<feature type="transmembrane region" description="Helical" evidence="9">
    <location>
        <begin position="893"/>
        <end position="914"/>
    </location>
</feature>
<keyword evidence="4 9" id="KW-1133">Transmembrane helix</keyword>
<dbReference type="Proteomes" id="UP000663891">
    <property type="component" value="Unassembled WGS sequence"/>
</dbReference>